<dbReference type="GO" id="GO:0006284">
    <property type="term" value="P:base-excision repair"/>
    <property type="evidence" value="ECO:0007669"/>
    <property type="project" value="TreeGrafter"/>
</dbReference>
<evidence type="ECO:0000256" key="4">
    <source>
        <dbReference type="ARBA" id="ARBA00022801"/>
    </source>
</evidence>
<feature type="active site" description="Proton acceptor" evidence="8">
    <location>
        <position position="292"/>
    </location>
</feature>
<keyword evidence="9" id="KW-0464">Manganese</keyword>
<evidence type="ECO:0000256" key="9">
    <source>
        <dbReference type="PIRSR" id="PIRSR604808-2"/>
    </source>
</evidence>
<comment type="cofactor">
    <cofactor evidence="9 12">
        <name>Mg(2+)</name>
        <dbReference type="ChEBI" id="CHEBI:18420"/>
    </cofactor>
    <cofactor evidence="9 12">
        <name>Mn(2+)</name>
        <dbReference type="ChEBI" id="CHEBI:29035"/>
    </cofactor>
    <text evidence="9 12">Probably binds two magnesium or manganese ions per subunit.</text>
</comment>
<feature type="binding site" evidence="9">
    <location>
        <position position="42"/>
    </location>
    <ligand>
        <name>Mg(2+)</name>
        <dbReference type="ChEBI" id="CHEBI:18420"/>
        <label>1</label>
    </ligand>
</feature>
<dbReference type="Pfam" id="PF03372">
    <property type="entry name" value="Exo_endo_phos"/>
    <property type="match status" value="1"/>
</dbReference>
<evidence type="ECO:0000256" key="10">
    <source>
        <dbReference type="PIRSR" id="PIRSR604808-3"/>
    </source>
</evidence>
<keyword evidence="12" id="KW-0227">DNA damage</keyword>
<evidence type="ECO:0000313" key="16">
    <source>
        <dbReference type="Proteomes" id="UP000193467"/>
    </source>
</evidence>
<dbReference type="PROSITE" id="PS00726">
    <property type="entry name" value="AP_NUCLEASE_F1_1"/>
    <property type="match status" value="1"/>
</dbReference>
<organism evidence="15 16">
    <name type="scientific">Leucosporidium creatinivorum</name>
    <dbReference type="NCBI Taxonomy" id="106004"/>
    <lineage>
        <taxon>Eukaryota</taxon>
        <taxon>Fungi</taxon>
        <taxon>Dikarya</taxon>
        <taxon>Basidiomycota</taxon>
        <taxon>Pucciniomycotina</taxon>
        <taxon>Microbotryomycetes</taxon>
        <taxon>Leucosporidiales</taxon>
        <taxon>Leucosporidium</taxon>
    </lineage>
</organism>
<feature type="compositionally biased region" description="Low complexity" evidence="13">
    <location>
        <begin position="359"/>
        <end position="419"/>
    </location>
</feature>
<keyword evidence="5" id="KW-0862">Zinc</keyword>
<evidence type="ECO:0000256" key="8">
    <source>
        <dbReference type="PIRSR" id="PIRSR604808-1"/>
    </source>
</evidence>
<evidence type="ECO:0000256" key="3">
    <source>
        <dbReference type="ARBA" id="ARBA00022771"/>
    </source>
</evidence>
<dbReference type="EMBL" id="MCGR01000039">
    <property type="protein sequence ID" value="ORY74987.1"/>
    <property type="molecule type" value="Genomic_DNA"/>
</dbReference>
<feature type="region of interest" description="Disordered" evidence="13">
    <location>
        <begin position="359"/>
        <end position="485"/>
    </location>
</feature>
<feature type="binding site" evidence="9">
    <location>
        <position position="190"/>
    </location>
    <ligand>
        <name>Mg(2+)</name>
        <dbReference type="ChEBI" id="CHEBI:18420"/>
        <label>1</label>
    </ligand>
</feature>
<dbReference type="InterPro" id="IPR005135">
    <property type="entry name" value="Endo/exonuclease/phosphatase"/>
</dbReference>
<feature type="site" description="Interaction with DNA substrate" evidence="10">
    <location>
        <position position="292"/>
    </location>
</feature>
<evidence type="ECO:0000256" key="13">
    <source>
        <dbReference type="SAM" id="MobiDB-lite"/>
    </source>
</evidence>
<dbReference type="GO" id="GO:0008081">
    <property type="term" value="F:phosphoric diester hydrolase activity"/>
    <property type="evidence" value="ECO:0007669"/>
    <property type="project" value="TreeGrafter"/>
</dbReference>
<keyword evidence="12" id="KW-0234">DNA repair</keyword>
<proteinExistence type="inferred from homology"/>
<feature type="site" description="Important for catalytic activity" evidence="10">
    <location>
        <position position="266"/>
    </location>
</feature>
<feature type="active site" evidence="8">
    <location>
        <position position="149"/>
    </location>
</feature>
<feature type="binding site" evidence="9">
    <location>
        <position position="291"/>
    </location>
    <ligand>
        <name>Mg(2+)</name>
        <dbReference type="ChEBI" id="CHEBI:18420"/>
        <label>1</label>
    </ligand>
</feature>
<keyword evidence="15" id="KW-0269">Exonuclease</keyword>
<feature type="binding site" evidence="9">
    <location>
        <position position="7"/>
    </location>
    <ligand>
        <name>Mg(2+)</name>
        <dbReference type="ChEBI" id="CHEBI:18420"/>
        <label>1</label>
    </ligand>
</feature>
<protein>
    <recommendedName>
        <fullName evidence="12">DNA-(apurinic or apyrimidinic site) endonuclease</fullName>
        <ecNumber evidence="12">3.1.-.-</ecNumber>
    </recommendedName>
</protein>
<dbReference type="GO" id="GO:0008270">
    <property type="term" value="F:zinc ion binding"/>
    <property type="evidence" value="ECO:0007669"/>
    <property type="project" value="UniProtKB-KW"/>
</dbReference>
<dbReference type="InParanoid" id="A0A1Y2ETZ1"/>
<feature type="binding site" evidence="9">
    <location>
        <position position="188"/>
    </location>
    <ligand>
        <name>Mg(2+)</name>
        <dbReference type="ChEBI" id="CHEBI:18420"/>
        <label>1</label>
    </ligand>
</feature>
<dbReference type="InterPro" id="IPR004808">
    <property type="entry name" value="AP_endonuc_1"/>
</dbReference>
<feature type="active site" description="Proton donor/acceptor" evidence="8">
    <location>
        <position position="188"/>
    </location>
</feature>
<feature type="region of interest" description="Disordered" evidence="13">
    <location>
        <begin position="315"/>
        <end position="334"/>
    </location>
</feature>
<keyword evidence="2 9" id="KW-0479">Metal-binding</keyword>
<dbReference type="PANTHER" id="PTHR22748">
    <property type="entry name" value="AP ENDONUCLEASE"/>
    <property type="match status" value="1"/>
</dbReference>
<dbReference type="Gene3D" id="3.60.10.10">
    <property type="entry name" value="Endonuclease/exonuclease/phosphatase"/>
    <property type="match status" value="1"/>
</dbReference>
<keyword evidence="15" id="KW-0255">Endonuclease</keyword>
<dbReference type="OrthoDB" id="391817at2759"/>
<feature type="site" description="Transition state stabilizer" evidence="10">
    <location>
        <position position="190"/>
    </location>
</feature>
<reference evidence="15 16" key="1">
    <citation type="submission" date="2016-07" db="EMBL/GenBank/DDBJ databases">
        <title>Pervasive Adenine N6-methylation of Active Genes in Fungi.</title>
        <authorList>
            <consortium name="DOE Joint Genome Institute"/>
            <person name="Mondo S.J."/>
            <person name="Dannebaum R.O."/>
            <person name="Kuo R.C."/>
            <person name="Labutti K."/>
            <person name="Haridas S."/>
            <person name="Kuo A."/>
            <person name="Salamov A."/>
            <person name="Ahrendt S.R."/>
            <person name="Lipzen A."/>
            <person name="Sullivan W."/>
            <person name="Andreopoulos W.B."/>
            <person name="Clum A."/>
            <person name="Lindquist E."/>
            <person name="Daum C."/>
            <person name="Ramamoorthy G.K."/>
            <person name="Gryganskyi A."/>
            <person name="Culley D."/>
            <person name="Magnuson J.K."/>
            <person name="James T.Y."/>
            <person name="O'Malley M.A."/>
            <person name="Stajich J.E."/>
            <person name="Spatafora J.W."/>
            <person name="Visel A."/>
            <person name="Grigoriev I.V."/>
        </authorList>
    </citation>
    <scope>NUCLEOTIDE SEQUENCE [LARGE SCALE GENOMIC DNA]</scope>
    <source>
        <strain evidence="15 16">62-1032</strain>
    </source>
</reference>
<keyword evidence="7" id="KW-0539">Nucleus</keyword>
<keyword evidence="16" id="KW-1185">Reference proteome</keyword>
<name>A0A1Y2ETZ1_9BASI</name>
<evidence type="ECO:0000256" key="12">
    <source>
        <dbReference type="RuleBase" id="RU362131"/>
    </source>
</evidence>
<keyword evidence="4" id="KW-0378">Hydrolase</keyword>
<dbReference type="PROSITE" id="PS51435">
    <property type="entry name" value="AP_NUCLEASE_F1_4"/>
    <property type="match status" value="1"/>
</dbReference>
<dbReference type="GO" id="GO:0008311">
    <property type="term" value="F:double-stranded DNA 3'-5' DNA exonuclease activity"/>
    <property type="evidence" value="ECO:0007669"/>
    <property type="project" value="TreeGrafter"/>
</dbReference>
<dbReference type="PROSITE" id="PS51999">
    <property type="entry name" value="ZF_GRF"/>
    <property type="match status" value="1"/>
</dbReference>
<dbReference type="NCBIfam" id="TIGR00633">
    <property type="entry name" value="xth"/>
    <property type="match status" value="1"/>
</dbReference>
<evidence type="ECO:0000259" key="14">
    <source>
        <dbReference type="PROSITE" id="PS51999"/>
    </source>
</evidence>
<dbReference type="GO" id="GO:0003677">
    <property type="term" value="F:DNA binding"/>
    <property type="evidence" value="ECO:0007669"/>
    <property type="project" value="InterPro"/>
</dbReference>
<dbReference type="GO" id="GO:0005634">
    <property type="term" value="C:nucleus"/>
    <property type="evidence" value="ECO:0007669"/>
    <property type="project" value="TreeGrafter"/>
</dbReference>
<dbReference type="SUPFAM" id="SSF56219">
    <property type="entry name" value="DNase I-like"/>
    <property type="match status" value="1"/>
</dbReference>
<sequence length="598" mass="65894">MRLLTWNVNGLRTLLQYHPWRDGKTYEGAVNMLGADIICLQETKITRAQMDKSLAVMNDYEGFFSFFSRSVKGIHGTAILTKNETTVPVKAEEGLATSLLPAALTESERIGGYPLGSDVDLTFEEMKDLDAEGRTTVCDFGLFVLINLYCPNETNDDRLIFKNYFNLLVDQRVRNLIKAGREVIVVGDLNICAENLDTAEPAVRAKEQGLENFTDHPPRRWLREFVGPNGPMIDVTRRFHPTRKSMFTCWNTKIDARPSNYGTRLDYILVTPGLLPWIRDSNIQPEVMGSDHCPVFVDFHDELEIEGRGKVSLWDELNPNRTRDGPKPDPPAFATRKYKEYSGAQKNLMSFFKAGAGSAPSASAPASTTSSNGSSIASTSKLTTKTPSSSAPAPFKFLKSSTGTSTPMSTSSSSSSSSKWKGKEKEVEVKPKGGQKSLSSFFAPPPKPKAPPKKAKEGTKKKKEKVDSPSPKMTKEGGSGDGDGSDVGIMDMEQFEATASSNADAKSAWSNLFQSKPAPLCAGHNEPTKLWTVNKSGINKGRRFFMCQRPVGPGYDKGQAKLHVNTEFRCDFFQWETTVKRPAGMNLDGWSGKKSKTV</sequence>
<dbReference type="PANTHER" id="PTHR22748:SF4">
    <property type="entry name" value="DNA-(APURINIC OR APYRIMIDINIC SITE) ENDONUCLEASE 2"/>
    <property type="match status" value="1"/>
</dbReference>
<keyword evidence="3 11" id="KW-0863">Zinc-finger</keyword>
<dbReference type="GO" id="GO:0003906">
    <property type="term" value="F:DNA-(apurinic or apyrimidinic site) endonuclease activity"/>
    <property type="evidence" value="ECO:0007669"/>
    <property type="project" value="TreeGrafter"/>
</dbReference>
<feature type="compositionally biased region" description="Basic and acidic residues" evidence="13">
    <location>
        <begin position="421"/>
        <end position="431"/>
    </location>
</feature>
<comment type="similarity">
    <text evidence="1 12">Belongs to the DNA repair enzymes AP/ExoA family.</text>
</comment>
<dbReference type="AlphaFoldDB" id="A0A1Y2ETZ1"/>
<comment type="caution">
    <text evidence="15">The sequence shown here is derived from an EMBL/GenBank/DDBJ whole genome shotgun (WGS) entry which is preliminary data.</text>
</comment>
<evidence type="ECO:0000256" key="6">
    <source>
        <dbReference type="ARBA" id="ARBA00022842"/>
    </source>
</evidence>
<dbReference type="InterPro" id="IPR036691">
    <property type="entry name" value="Endo/exonu/phosph_ase_sf"/>
</dbReference>
<dbReference type="InterPro" id="IPR010666">
    <property type="entry name" value="Znf_GRF"/>
</dbReference>
<evidence type="ECO:0000256" key="5">
    <source>
        <dbReference type="ARBA" id="ARBA00022833"/>
    </source>
</evidence>
<accession>A0A1Y2ETZ1</accession>
<evidence type="ECO:0000256" key="2">
    <source>
        <dbReference type="ARBA" id="ARBA00022723"/>
    </source>
</evidence>
<evidence type="ECO:0000313" key="15">
    <source>
        <dbReference type="EMBL" id="ORY74987.1"/>
    </source>
</evidence>
<dbReference type="InterPro" id="IPR020847">
    <property type="entry name" value="AP_endonuclease_F1_BS"/>
</dbReference>
<dbReference type="CDD" id="cd09088">
    <property type="entry name" value="Ape2-like_AP-endo"/>
    <property type="match status" value="1"/>
</dbReference>
<feature type="binding site" evidence="9">
    <location>
        <position position="292"/>
    </location>
    <ligand>
        <name>Mg(2+)</name>
        <dbReference type="ChEBI" id="CHEBI:18420"/>
        <label>1</label>
    </ligand>
</feature>
<dbReference type="EC" id="3.1.-.-" evidence="12"/>
<dbReference type="FunCoup" id="A0A1Y2ETZ1">
    <property type="interactions" value="635"/>
</dbReference>
<dbReference type="STRING" id="106004.A0A1Y2ETZ1"/>
<feature type="domain" description="GRF-type" evidence="14">
    <location>
        <begin position="521"/>
        <end position="579"/>
    </location>
</feature>
<keyword evidence="6 9" id="KW-0460">Magnesium</keyword>
<evidence type="ECO:0000256" key="7">
    <source>
        <dbReference type="ARBA" id="ARBA00023242"/>
    </source>
</evidence>
<dbReference type="Proteomes" id="UP000193467">
    <property type="component" value="Unassembled WGS sequence"/>
</dbReference>
<evidence type="ECO:0000256" key="11">
    <source>
        <dbReference type="PROSITE-ProRule" id="PRU01343"/>
    </source>
</evidence>
<keyword evidence="15" id="KW-0540">Nuclease</keyword>
<evidence type="ECO:0000256" key="1">
    <source>
        <dbReference type="ARBA" id="ARBA00007092"/>
    </source>
</evidence>
<gene>
    <name evidence="15" type="ORF">BCR35DRAFT_280925</name>
</gene>